<name>A0ABX0PLT6_9BURK</name>
<comment type="subcellular location">
    <subcellularLocation>
        <location evidence="1">Membrane</location>
        <topology evidence="1">Multi-pass membrane protein</topology>
    </subcellularLocation>
</comment>
<dbReference type="Gene3D" id="1.20.1080.10">
    <property type="entry name" value="Glycerol uptake facilitator protein"/>
    <property type="match status" value="1"/>
</dbReference>
<feature type="transmembrane region" description="Helical" evidence="5">
    <location>
        <begin position="101"/>
        <end position="123"/>
    </location>
</feature>
<keyword evidence="7" id="KW-1185">Reference proteome</keyword>
<reference evidence="6 7" key="1">
    <citation type="submission" date="2020-03" db="EMBL/GenBank/DDBJ databases">
        <title>Genome sequence of strain Massilia sp. TW-1.</title>
        <authorList>
            <person name="Chaudhary D.K."/>
        </authorList>
    </citation>
    <scope>NUCLEOTIDE SEQUENCE [LARGE SCALE GENOMIC DNA]</scope>
    <source>
        <strain evidence="6 7">TW-1</strain>
    </source>
</reference>
<dbReference type="Pfam" id="PF01226">
    <property type="entry name" value="Form_Nir_trans"/>
    <property type="match status" value="1"/>
</dbReference>
<protein>
    <submittedName>
        <fullName evidence="6">Nitrite transporter NirC</fullName>
    </submittedName>
</protein>
<dbReference type="PANTHER" id="PTHR30520:SF8">
    <property type="entry name" value="NITRITE TRANSPORTER NIRC"/>
    <property type="match status" value="1"/>
</dbReference>
<dbReference type="EMBL" id="JAAQOM010000021">
    <property type="protein sequence ID" value="NIA57328.1"/>
    <property type="molecule type" value="Genomic_DNA"/>
</dbReference>
<keyword evidence="4 5" id="KW-0472">Membrane</keyword>
<feature type="transmembrane region" description="Helical" evidence="5">
    <location>
        <begin position="227"/>
        <end position="248"/>
    </location>
</feature>
<dbReference type="InterPro" id="IPR000292">
    <property type="entry name" value="For/NO2_transpt"/>
</dbReference>
<proteinExistence type="predicted"/>
<evidence type="ECO:0000313" key="7">
    <source>
        <dbReference type="Proteomes" id="UP000716322"/>
    </source>
</evidence>
<evidence type="ECO:0000256" key="5">
    <source>
        <dbReference type="SAM" id="Phobius"/>
    </source>
</evidence>
<gene>
    <name evidence="6" type="ORF">HAV22_27260</name>
</gene>
<keyword evidence="3 5" id="KW-1133">Transmembrane helix</keyword>
<feature type="transmembrane region" description="Helical" evidence="5">
    <location>
        <begin position="154"/>
        <end position="173"/>
    </location>
</feature>
<feature type="transmembrane region" description="Helical" evidence="5">
    <location>
        <begin position="25"/>
        <end position="49"/>
    </location>
</feature>
<evidence type="ECO:0000256" key="4">
    <source>
        <dbReference type="ARBA" id="ARBA00023136"/>
    </source>
</evidence>
<evidence type="ECO:0000256" key="2">
    <source>
        <dbReference type="ARBA" id="ARBA00022692"/>
    </source>
</evidence>
<evidence type="ECO:0000313" key="6">
    <source>
        <dbReference type="EMBL" id="NIA57328.1"/>
    </source>
</evidence>
<feature type="transmembrane region" description="Helical" evidence="5">
    <location>
        <begin position="55"/>
        <end position="80"/>
    </location>
</feature>
<accession>A0ABX0PLT6</accession>
<dbReference type="Proteomes" id="UP000716322">
    <property type="component" value="Unassembled WGS sequence"/>
</dbReference>
<keyword evidence="2 5" id="KW-0812">Transmembrane</keyword>
<comment type="caution">
    <text evidence="6">The sequence shown here is derived from an EMBL/GenBank/DDBJ whole genome shotgun (WGS) entry which is preliminary data.</text>
</comment>
<organism evidence="6 7">
    <name type="scientific">Telluria antibiotica</name>
    <dbReference type="NCBI Taxonomy" id="2717319"/>
    <lineage>
        <taxon>Bacteria</taxon>
        <taxon>Pseudomonadati</taxon>
        <taxon>Pseudomonadota</taxon>
        <taxon>Betaproteobacteria</taxon>
        <taxon>Burkholderiales</taxon>
        <taxon>Oxalobacteraceae</taxon>
        <taxon>Telluria group</taxon>
        <taxon>Telluria</taxon>
    </lineage>
</organism>
<evidence type="ECO:0000256" key="3">
    <source>
        <dbReference type="ARBA" id="ARBA00022989"/>
    </source>
</evidence>
<sequence>MFDATIDQLADAGIQKAQLARTRPLSFLIGSAMAGAYVGFGAILMFTVGAHADPAWARILMGSVFALGLILITFAGGHLFTGYTMQMALAWLCRKTSGAEVLAALARCWCGNLVGAALLAVILKLAGGGVLLTDGADLFYKTAAAKANAPALSLMFKAILCNWLVCLTVWMGARTTSDTARLGLVFWPVMMFAACGFEHSIANMFTFALALLSHADGVTLGSVLTNLAWVTLGNAIGGMLMVGAGYWVQSQHAPAPGAAGAARLRER</sequence>
<evidence type="ECO:0000256" key="1">
    <source>
        <dbReference type="ARBA" id="ARBA00004141"/>
    </source>
</evidence>
<dbReference type="PANTHER" id="PTHR30520">
    <property type="entry name" value="FORMATE TRANSPORTER-RELATED"/>
    <property type="match status" value="1"/>
</dbReference>
<dbReference type="InterPro" id="IPR023271">
    <property type="entry name" value="Aquaporin-like"/>
</dbReference>
<feature type="transmembrane region" description="Helical" evidence="5">
    <location>
        <begin position="185"/>
        <end position="215"/>
    </location>
</feature>
<dbReference type="RefSeq" id="WP_166863813.1">
    <property type="nucleotide sequence ID" value="NZ_JAAQOM010000021.1"/>
</dbReference>